<accession>A0A0R0LYZ1</accession>
<dbReference type="VEuPathDB" id="MicrosporidiaDB:M153_21400013034"/>
<dbReference type="Proteomes" id="UP000051530">
    <property type="component" value="Unassembled WGS sequence"/>
</dbReference>
<reference evidence="1 2" key="1">
    <citation type="submission" date="2015-07" db="EMBL/GenBank/DDBJ databases">
        <title>The genome of Pseudoloma neurophilia, a relevant intracellular parasite of the zebrafish.</title>
        <authorList>
            <person name="Ndikumana S."/>
            <person name="Pelin A."/>
            <person name="Sanders J."/>
            <person name="Corradi N."/>
        </authorList>
    </citation>
    <scope>NUCLEOTIDE SEQUENCE [LARGE SCALE GENOMIC DNA]</scope>
    <source>
        <strain evidence="1 2">MK1</strain>
    </source>
</reference>
<protein>
    <submittedName>
        <fullName evidence="1">Uncharacterized protein</fullName>
    </submittedName>
</protein>
<dbReference type="EMBL" id="LGUB01000060">
    <property type="protein sequence ID" value="KRH94550.1"/>
    <property type="molecule type" value="Genomic_DNA"/>
</dbReference>
<comment type="caution">
    <text evidence="1">The sequence shown here is derived from an EMBL/GenBank/DDBJ whole genome shotgun (WGS) entry which is preliminary data.</text>
</comment>
<name>A0A0R0LYZ1_9MICR</name>
<dbReference type="AlphaFoldDB" id="A0A0R0LYZ1"/>
<keyword evidence="2" id="KW-1185">Reference proteome</keyword>
<organism evidence="1 2">
    <name type="scientific">Pseudoloma neurophilia</name>
    <dbReference type="NCBI Taxonomy" id="146866"/>
    <lineage>
        <taxon>Eukaryota</taxon>
        <taxon>Fungi</taxon>
        <taxon>Fungi incertae sedis</taxon>
        <taxon>Microsporidia</taxon>
        <taxon>Pseudoloma</taxon>
    </lineage>
</organism>
<evidence type="ECO:0000313" key="2">
    <source>
        <dbReference type="Proteomes" id="UP000051530"/>
    </source>
</evidence>
<gene>
    <name evidence="1" type="ORF">M153_21400013034</name>
</gene>
<evidence type="ECO:0000313" key="1">
    <source>
        <dbReference type="EMBL" id="KRH94550.1"/>
    </source>
</evidence>
<proteinExistence type="predicted"/>
<sequence>MDDKNKKITRFERITMGDCICKPCGVTRLETVYKNYPGLSCYITCKTNGTVKHKCSCYEWQKWLKEI</sequence>